<evidence type="ECO:0000313" key="2">
    <source>
        <dbReference type="EMBL" id="MEE2058554.1"/>
    </source>
</evidence>
<dbReference type="PANTHER" id="PTHR30188">
    <property type="entry name" value="ABC TRANSPORTER PERMEASE PROTEIN-RELATED"/>
    <property type="match status" value="1"/>
</dbReference>
<feature type="transmembrane region" description="Helical" evidence="1">
    <location>
        <begin position="169"/>
        <end position="190"/>
    </location>
</feature>
<organism evidence="2 3">
    <name type="scientific">Rhodococcus artemisiae</name>
    <dbReference type="NCBI Taxonomy" id="714159"/>
    <lineage>
        <taxon>Bacteria</taxon>
        <taxon>Bacillati</taxon>
        <taxon>Actinomycetota</taxon>
        <taxon>Actinomycetes</taxon>
        <taxon>Mycobacteriales</taxon>
        <taxon>Nocardiaceae</taxon>
        <taxon>Rhodococcus</taxon>
    </lineage>
</organism>
<feature type="transmembrane region" description="Helical" evidence="1">
    <location>
        <begin position="31"/>
        <end position="49"/>
    </location>
</feature>
<keyword evidence="3" id="KW-1185">Reference proteome</keyword>
<gene>
    <name evidence="2" type="ORF">Q7514_13595</name>
</gene>
<protein>
    <submittedName>
        <fullName evidence="2">ABC transporter permease</fullName>
    </submittedName>
</protein>
<feature type="transmembrane region" description="Helical" evidence="1">
    <location>
        <begin position="70"/>
        <end position="89"/>
    </location>
</feature>
<accession>A0ABU7LAH4</accession>
<reference evidence="2 3" key="1">
    <citation type="submission" date="2023-07" db="EMBL/GenBank/DDBJ databases">
        <authorList>
            <person name="Girao M."/>
            <person name="Carvalho M.F."/>
        </authorList>
    </citation>
    <scope>NUCLEOTIDE SEQUENCE [LARGE SCALE GENOMIC DNA]</scope>
    <source>
        <strain evidence="2 3">YIM65754</strain>
    </source>
</reference>
<dbReference type="RefSeq" id="WP_330133792.1">
    <property type="nucleotide sequence ID" value="NZ_JAUTXY010000005.1"/>
</dbReference>
<dbReference type="Pfam" id="PF02405">
    <property type="entry name" value="MlaE"/>
    <property type="match status" value="1"/>
</dbReference>
<evidence type="ECO:0000256" key="1">
    <source>
        <dbReference type="SAM" id="Phobius"/>
    </source>
</evidence>
<feature type="transmembrane region" description="Helical" evidence="1">
    <location>
        <begin position="210"/>
        <end position="236"/>
    </location>
</feature>
<proteinExistence type="predicted"/>
<evidence type="ECO:0000313" key="3">
    <source>
        <dbReference type="Proteomes" id="UP001336020"/>
    </source>
</evidence>
<dbReference type="EMBL" id="JAUTXY010000005">
    <property type="protein sequence ID" value="MEE2058554.1"/>
    <property type="molecule type" value="Genomic_DNA"/>
</dbReference>
<keyword evidence="1" id="KW-0812">Transmembrane</keyword>
<name>A0ABU7LAH4_9NOCA</name>
<dbReference type="InterPro" id="IPR030802">
    <property type="entry name" value="Permease_MalE"/>
</dbReference>
<dbReference type="PANTHER" id="PTHR30188:SF13">
    <property type="entry name" value="CONSERVED HYPOTHETICAL INTEGRAL MEMBRANE PROTEIN YRBE3B"/>
    <property type="match status" value="1"/>
</dbReference>
<dbReference type="Proteomes" id="UP001336020">
    <property type="component" value="Unassembled WGS sequence"/>
</dbReference>
<sequence length="288" mass="30105">MSAPAPYVPVALRPLHWIGRKIGLSGTIESLGFAVVFCWHVVASIPLTLRNYRARTLATITDMTWGRGSLIVGGGTAAVMLIMGAAIGASIGIEAYAALELVSLGPLSGVISAFANTRELAPIAAGIGFAAQAGCRMTAEIGAMRISEEIDAIEALGVRSIGFVVTTKVIAGVVSMVPTFVIALVVGYFATRTVVTTFHGEPSGVYDHYFTQFVLGWDMVAAVIKVLVFTIAIILIQCYHGFFASGGPEGVGIASGRAIRASLVAVIALDMVMTIVLWGLQSPLEFTG</sequence>
<keyword evidence="1" id="KW-0472">Membrane</keyword>
<comment type="caution">
    <text evidence="2">The sequence shown here is derived from an EMBL/GenBank/DDBJ whole genome shotgun (WGS) entry which is preliminary data.</text>
</comment>
<keyword evidence="1" id="KW-1133">Transmembrane helix</keyword>
<feature type="transmembrane region" description="Helical" evidence="1">
    <location>
        <begin position="257"/>
        <end position="280"/>
    </location>
</feature>